<evidence type="ECO:0000256" key="3">
    <source>
        <dbReference type="ARBA" id="ARBA00022980"/>
    </source>
</evidence>
<name>A0A6M3RUN5_9CHLO</name>
<proteinExistence type="inferred from homology"/>
<evidence type="ECO:0000256" key="1">
    <source>
        <dbReference type="ARBA" id="ARBA00004173"/>
    </source>
</evidence>
<dbReference type="SUPFAM" id="SSF54814">
    <property type="entry name" value="Prokaryotic type KH domain (KH-domain type II)"/>
    <property type="match status" value="1"/>
</dbReference>
<evidence type="ECO:0000256" key="8">
    <source>
        <dbReference type="RuleBase" id="RU003624"/>
    </source>
</evidence>
<dbReference type="Pfam" id="PF00189">
    <property type="entry name" value="Ribosomal_S3_C"/>
    <property type="match status" value="1"/>
</dbReference>
<comment type="similarity">
    <text evidence="2 8">Belongs to the universal ribosomal protein uS3 family.</text>
</comment>
<dbReference type="GO" id="GO:1990904">
    <property type="term" value="C:ribonucleoprotein complex"/>
    <property type="evidence" value="ECO:0007669"/>
    <property type="project" value="UniProtKB-KW"/>
</dbReference>
<evidence type="ECO:0000256" key="7">
    <source>
        <dbReference type="ARBA" id="ARBA00035414"/>
    </source>
</evidence>
<dbReference type="PROSITE" id="PS00548">
    <property type="entry name" value="RIBOSOMAL_S3"/>
    <property type="match status" value="1"/>
</dbReference>
<keyword evidence="3 8" id="KW-0689">Ribosomal protein</keyword>
<keyword evidence="4 10" id="KW-0496">Mitochondrion</keyword>
<dbReference type="GO" id="GO:0003735">
    <property type="term" value="F:structural constituent of ribosome"/>
    <property type="evidence" value="ECO:0007669"/>
    <property type="project" value="InterPro"/>
</dbReference>
<protein>
    <recommendedName>
        <fullName evidence="6">Small ribosomal subunit protein uS3m</fullName>
    </recommendedName>
    <alternativeName>
        <fullName evidence="7">Ribosomal protein S3, mitochondrial</fullName>
    </alternativeName>
</protein>
<feature type="domain" description="Small ribosomal subunit protein uS3 C-terminal" evidence="9">
    <location>
        <begin position="389"/>
        <end position="475"/>
    </location>
</feature>
<gene>
    <name evidence="10" type="primary">rps3</name>
</gene>
<keyword evidence="5 8" id="KW-0687">Ribonucleoprotein</keyword>
<dbReference type="AlphaFoldDB" id="A0A6M3RUN5"/>
<dbReference type="PANTHER" id="PTHR35928">
    <property type="entry name" value="RIBOSOMAL PROTEIN S3, MITOCHONDRIAL"/>
    <property type="match status" value="1"/>
</dbReference>
<dbReference type="PANTHER" id="PTHR35928:SF2">
    <property type="entry name" value="SMALL RIBOSOMAL SUBUNIT PROTEIN US3M"/>
    <property type="match status" value="1"/>
</dbReference>
<evidence type="ECO:0000256" key="2">
    <source>
        <dbReference type="ARBA" id="ARBA00010761"/>
    </source>
</evidence>
<evidence type="ECO:0000256" key="6">
    <source>
        <dbReference type="ARBA" id="ARBA00035157"/>
    </source>
</evidence>
<evidence type="ECO:0000256" key="4">
    <source>
        <dbReference type="ARBA" id="ARBA00023128"/>
    </source>
</evidence>
<dbReference type="SUPFAM" id="SSF54821">
    <property type="entry name" value="Ribosomal protein S3 C-terminal domain"/>
    <property type="match status" value="1"/>
</dbReference>
<evidence type="ECO:0000259" key="9">
    <source>
        <dbReference type="Pfam" id="PF00189"/>
    </source>
</evidence>
<accession>A0A6M3RUN5</accession>
<dbReference type="GO" id="GO:0005840">
    <property type="term" value="C:ribosome"/>
    <property type="evidence" value="ECO:0007669"/>
    <property type="project" value="UniProtKB-KW"/>
</dbReference>
<sequence length="478" mass="56742">MGQKINPVSLRLHYTNRNFDNCWYSNSFYKNLINKDIYLQQYLNNFLKLLKLPTGRYSIQHLQKKTQVYNFICYSKSTRKWRSKLFGLAQKKNFLKKTRYFFKNKIELKKKRKKQTKFYYFYKTLNQLAVHKIQKKITSFQNFQLWSTLQRNLYHKKSFLLTNNPSTQNFLNLSAYLSSKCFLDPSLNNLINQTNFYQQSFSIQKQNQSISKQKMINRSNSSSELHIFNKSFKTSFAQLPNQNELAPDLSKLLILNKQKQYRSFLEKKEPRSLSNIKVFSFEKKEEQHSFVEIKDNSSLLFLQNLFVYKKLKSYLNKKKKITVSSKIFFNLDKTKGSENKKVIFNALDLKYKNYLESSLSSLYNLELNLIPFKVKNDWQHANYLADEIVYFLEKRIPFRRLKNKILKQLAKIASIRGVRITCSGRVGGKSKKAQRAKTECFKYGQTSLHVFSSKIDFSNKTAFTSFGSVGVKVWICYY</sequence>
<dbReference type="InterPro" id="IPR001351">
    <property type="entry name" value="Ribosomal_uS3_C"/>
</dbReference>
<comment type="subcellular location">
    <subcellularLocation>
        <location evidence="1">Mitochondrion</location>
    </subcellularLocation>
</comment>
<dbReference type="Gene3D" id="3.30.1140.32">
    <property type="entry name" value="Ribosomal protein S3, C-terminal domain"/>
    <property type="match status" value="1"/>
</dbReference>
<dbReference type="GO" id="GO:0005739">
    <property type="term" value="C:mitochondrion"/>
    <property type="evidence" value="ECO:0007669"/>
    <property type="project" value="UniProtKB-SubCell"/>
</dbReference>
<geneLocation type="mitochondrion" evidence="10"/>
<reference evidence="10" key="2">
    <citation type="submission" date="2020-01" db="EMBL/GenBank/DDBJ databases">
        <authorList>
            <person name="Hong J.-W."/>
        </authorList>
    </citation>
    <scope>NUCLEOTIDE SEQUENCE</scope>
    <source>
        <strain evidence="10">MM0003</strain>
    </source>
</reference>
<evidence type="ECO:0000256" key="5">
    <source>
        <dbReference type="ARBA" id="ARBA00023274"/>
    </source>
</evidence>
<evidence type="ECO:0000313" key="10">
    <source>
        <dbReference type="EMBL" id="QJD26725.1"/>
    </source>
</evidence>
<dbReference type="GO" id="GO:0003723">
    <property type="term" value="F:RNA binding"/>
    <property type="evidence" value="ECO:0007669"/>
    <property type="project" value="InterPro"/>
</dbReference>
<dbReference type="InterPro" id="IPR009019">
    <property type="entry name" value="KH_sf_prok-type"/>
</dbReference>
<dbReference type="InterPro" id="IPR018280">
    <property type="entry name" value="Ribosomal_uS3_CS"/>
</dbReference>
<organism evidence="10">
    <name type="scientific">Micractinium singularis</name>
    <dbReference type="NCBI Taxonomy" id="2607981"/>
    <lineage>
        <taxon>Eukaryota</taxon>
        <taxon>Viridiplantae</taxon>
        <taxon>Chlorophyta</taxon>
        <taxon>core chlorophytes</taxon>
        <taxon>Trebouxiophyceae</taxon>
        <taxon>Chlorellales</taxon>
        <taxon>Chlorellaceae</taxon>
        <taxon>Chlorella clade</taxon>
        <taxon>Micractinium</taxon>
    </lineage>
</organism>
<dbReference type="InterPro" id="IPR044954">
    <property type="entry name" value="Ribosomal_uS3m_plant"/>
</dbReference>
<dbReference type="InterPro" id="IPR036419">
    <property type="entry name" value="Ribosomal_S3_C_sf"/>
</dbReference>
<dbReference type="GO" id="GO:0006412">
    <property type="term" value="P:translation"/>
    <property type="evidence" value="ECO:0007669"/>
    <property type="project" value="InterPro"/>
</dbReference>
<reference evidence="10" key="1">
    <citation type="journal article" date="2020" name="Mitochondrial DNA Part B Resour">
        <title>Complete mitochondrial genome of Micractinium singularis MM0003 (Chlorellaceae, Trebouxiophyceae).</title>
        <authorList>
            <person name="Jo S.-W."/>
            <person name="Kang N.S."/>
            <person name="Chae H."/>
            <person name="Lee J.A."/>
            <person name="Kim K.M."/>
            <person name="Yoon M."/>
            <person name="Hong J.W."/>
            <person name="Yoon H.-S."/>
        </authorList>
    </citation>
    <scope>NUCLEOTIDE SEQUENCE</scope>
    <source>
        <strain evidence="10">MM0003</strain>
    </source>
</reference>
<dbReference type="EMBL" id="MN894286">
    <property type="protein sequence ID" value="QJD26725.1"/>
    <property type="molecule type" value="Genomic_DNA"/>
</dbReference>